<evidence type="ECO:0000256" key="3">
    <source>
        <dbReference type="ARBA" id="ARBA00022827"/>
    </source>
</evidence>
<dbReference type="EMBL" id="CP002305">
    <property type="protein sequence ID" value="ADQ16974.1"/>
    <property type="molecule type" value="Genomic_DNA"/>
</dbReference>
<reference key="1">
    <citation type="submission" date="2010-11" db="EMBL/GenBank/DDBJ databases">
        <title>The complete genome of Leadbetterella byssophila DSM 17132.</title>
        <authorList>
            <consortium name="US DOE Joint Genome Institute (JGI-PGF)"/>
            <person name="Lucas S."/>
            <person name="Copeland A."/>
            <person name="Lapidus A."/>
            <person name="Glavina del Rio T."/>
            <person name="Dalin E."/>
            <person name="Tice H."/>
            <person name="Bruce D."/>
            <person name="Goodwin L."/>
            <person name="Pitluck S."/>
            <person name="Kyrpides N."/>
            <person name="Mavromatis K."/>
            <person name="Ivanova N."/>
            <person name="Teshima H."/>
            <person name="Brettin T."/>
            <person name="Detter J.C."/>
            <person name="Han C."/>
            <person name="Tapia R."/>
            <person name="Land M."/>
            <person name="Hauser L."/>
            <person name="Markowitz V."/>
            <person name="Cheng J.-F."/>
            <person name="Hugenholtz P."/>
            <person name="Woyke T."/>
            <person name="Wu D."/>
            <person name="Tindall B."/>
            <person name="Pomrenke H.G."/>
            <person name="Brambilla E."/>
            <person name="Klenk H.-P."/>
            <person name="Eisen J.A."/>
        </authorList>
    </citation>
    <scope>NUCLEOTIDE SEQUENCE [LARGE SCALE GENOMIC DNA]</scope>
    <source>
        <strain>DSM 17132</strain>
    </source>
</reference>
<evidence type="ECO:0000256" key="2">
    <source>
        <dbReference type="ARBA" id="ARBA00022630"/>
    </source>
</evidence>
<comment type="cofactor">
    <cofactor evidence="1">
        <name>FAD</name>
        <dbReference type="ChEBI" id="CHEBI:57692"/>
    </cofactor>
</comment>
<dbReference type="SUPFAM" id="SSF160996">
    <property type="entry name" value="HI0933 insert domain-like"/>
    <property type="match status" value="1"/>
</dbReference>
<dbReference type="OrthoDB" id="9773233at2"/>
<dbReference type="InterPro" id="IPR036188">
    <property type="entry name" value="FAD/NAD-bd_sf"/>
</dbReference>
<dbReference type="HOGENOM" id="CLU_025174_0_1_10"/>
<name>E4RUV1_LEAB4</name>
<gene>
    <name evidence="6" type="ordered locus">Lbys_1254</name>
</gene>
<dbReference type="STRING" id="649349.Lbys_1254"/>
<accession>E4RUV1</accession>
<dbReference type="InterPro" id="IPR057661">
    <property type="entry name" value="RsdA/BaiN/AoA(So)_Rossmann"/>
</dbReference>
<keyword evidence="7" id="KW-1185">Reference proteome</keyword>
<reference evidence="6 7" key="2">
    <citation type="journal article" date="2011" name="Stand. Genomic Sci.">
        <title>Complete genome sequence of Leadbetterella byssophila type strain (4M15).</title>
        <authorList>
            <person name="Abt B."/>
            <person name="Teshima H."/>
            <person name="Lucas S."/>
            <person name="Lapidus A."/>
            <person name="Del Rio T.G."/>
            <person name="Nolan M."/>
            <person name="Tice H."/>
            <person name="Cheng J.F."/>
            <person name="Pitluck S."/>
            <person name="Liolios K."/>
            <person name="Pagani I."/>
            <person name="Ivanova N."/>
            <person name="Mavromatis K."/>
            <person name="Pati A."/>
            <person name="Tapia R."/>
            <person name="Han C."/>
            <person name="Goodwin L."/>
            <person name="Chen A."/>
            <person name="Palaniappan K."/>
            <person name="Land M."/>
            <person name="Hauser L."/>
            <person name="Chang Y.J."/>
            <person name="Jeffries C.D."/>
            <person name="Rohde M."/>
            <person name="Goker M."/>
            <person name="Tindall B.J."/>
            <person name="Detter J.C."/>
            <person name="Woyke T."/>
            <person name="Bristow J."/>
            <person name="Eisen J.A."/>
            <person name="Markowitz V."/>
            <person name="Hugenholtz P."/>
            <person name="Klenk H.P."/>
            <person name="Kyrpides N.C."/>
        </authorList>
    </citation>
    <scope>NUCLEOTIDE SEQUENCE [LARGE SCALE GENOMIC DNA]</scope>
    <source>
        <strain evidence="7">DSM 17132 / JCM 16389 / KACC 11308 / NBRC 106382 / 4M15</strain>
    </source>
</reference>
<dbReference type="PANTHER" id="PTHR42887:SF2">
    <property type="entry name" value="OS12G0638800 PROTEIN"/>
    <property type="match status" value="1"/>
</dbReference>
<dbReference type="InterPro" id="IPR055178">
    <property type="entry name" value="RsdA/BaiN/AoA(So)-like_dom"/>
</dbReference>
<dbReference type="InterPro" id="IPR004792">
    <property type="entry name" value="BaiN-like"/>
</dbReference>
<dbReference type="SUPFAM" id="SSF51905">
    <property type="entry name" value="FAD/NAD(P)-binding domain"/>
    <property type="match status" value="1"/>
</dbReference>
<dbReference type="Pfam" id="PF22780">
    <property type="entry name" value="HI0933_like_1st"/>
    <property type="match status" value="1"/>
</dbReference>
<evidence type="ECO:0000313" key="6">
    <source>
        <dbReference type="EMBL" id="ADQ16974.1"/>
    </source>
</evidence>
<dbReference type="eggNOG" id="COG2081">
    <property type="taxonomic scope" value="Bacteria"/>
</dbReference>
<keyword evidence="2" id="KW-0285">Flavoprotein</keyword>
<dbReference type="AlphaFoldDB" id="E4RUV1"/>
<dbReference type="PRINTS" id="PR00411">
    <property type="entry name" value="PNDRDTASEI"/>
</dbReference>
<evidence type="ECO:0000259" key="5">
    <source>
        <dbReference type="Pfam" id="PF22780"/>
    </source>
</evidence>
<evidence type="ECO:0000259" key="4">
    <source>
        <dbReference type="Pfam" id="PF03486"/>
    </source>
</evidence>
<sequence length="402" mass="44817">MDIYDFLVIGGGASGYFAAINTKEKAPHLKIGIIEKQGKVLQKVKVSGGGRCNVTNGETDPKILSKNYPRGADFLETAFQTFGSKDTYSWFEKRGVKLKTEKDGRVFPVSDSSQSIIDCFLRLAKGVDLFLKTRVENLERDGELWIIHCSDDSIFKAKRLLIATGSDSRIWSALHHLNFKIEPEVPSLFTFQIPEPELHELQGISFPNATVRAGKILQNGPLLITHWGLSGPAILKLSAWGAYALKEKDYQFDLEVNWLSEKDIRKVEADLKAKFAENPKKNVRMLPYGTLTQRFWNYICVRSGIGEFQKGAEAGKKQIAKLLENLTAAKYKVSGKSTFKEEFVTAGGVSLDEIHVETFASKQYPNLYFGGEVLNIDAITGGFNFQAAWTAGWIISSDVSKK</sequence>
<organism evidence="6 7">
    <name type="scientific">Leadbetterella byssophila (strain DSM 17132 / JCM 16389 / KACC 11308 / NBRC 106382 / 4M15)</name>
    <dbReference type="NCBI Taxonomy" id="649349"/>
    <lineage>
        <taxon>Bacteria</taxon>
        <taxon>Pseudomonadati</taxon>
        <taxon>Bacteroidota</taxon>
        <taxon>Cytophagia</taxon>
        <taxon>Cytophagales</taxon>
        <taxon>Leadbetterellaceae</taxon>
        <taxon>Leadbetterella</taxon>
    </lineage>
</organism>
<dbReference type="Pfam" id="PF03486">
    <property type="entry name" value="HI0933_like"/>
    <property type="match status" value="1"/>
</dbReference>
<evidence type="ECO:0000256" key="1">
    <source>
        <dbReference type="ARBA" id="ARBA00001974"/>
    </source>
</evidence>
<feature type="domain" description="RsdA/BaiN/AoA(So)-like Rossmann fold-like" evidence="4">
    <location>
        <begin position="5"/>
        <end position="395"/>
    </location>
</feature>
<proteinExistence type="predicted"/>
<dbReference type="Gene3D" id="1.10.8.260">
    <property type="entry name" value="HI0933 insert domain-like"/>
    <property type="match status" value="1"/>
</dbReference>
<protein>
    <submittedName>
        <fullName evidence="6">HI0933 family protein</fullName>
    </submittedName>
</protein>
<keyword evidence="3" id="KW-0274">FAD</keyword>
<evidence type="ECO:0000313" key="7">
    <source>
        <dbReference type="Proteomes" id="UP000007435"/>
    </source>
</evidence>
<dbReference type="KEGG" id="lby:Lbys_1254"/>
<dbReference type="Gene3D" id="3.50.50.60">
    <property type="entry name" value="FAD/NAD(P)-binding domain"/>
    <property type="match status" value="1"/>
</dbReference>
<dbReference type="RefSeq" id="WP_013408024.1">
    <property type="nucleotide sequence ID" value="NC_014655.1"/>
</dbReference>
<dbReference type="NCBIfam" id="TIGR00275">
    <property type="entry name" value="aminoacetone oxidase family FAD-binding enzyme"/>
    <property type="match status" value="1"/>
</dbReference>
<feature type="domain" description="RsdA/BaiN/AoA(So)-like insert" evidence="5">
    <location>
        <begin position="185"/>
        <end position="344"/>
    </location>
</feature>
<dbReference type="Proteomes" id="UP000007435">
    <property type="component" value="Chromosome"/>
</dbReference>
<dbReference type="Gene3D" id="2.40.30.10">
    <property type="entry name" value="Translation factors"/>
    <property type="match status" value="1"/>
</dbReference>
<dbReference type="PRINTS" id="PR00368">
    <property type="entry name" value="FADPNR"/>
</dbReference>
<dbReference type="PANTHER" id="PTHR42887">
    <property type="entry name" value="OS12G0638800 PROTEIN"/>
    <property type="match status" value="1"/>
</dbReference>
<dbReference type="InterPro" id="IPR023166">
    <property type="entry name" value="BaiN-like_dom_sf"/>
</dbReference>